<gene>
    <name evidence="1" type="ORF">CEXT_201751</name>
</gene>
<dbReference type="EMBL" id="BPLR01006851">
    <property type="protein sequence ID" value="GIY12791.1"/>
    <property type="molecule type" value="Genomic_DNA"/>
</dbReference>
<evidence type="ECO:0000313" key="2">
    <source>
        <dbReference type="Proteomes" id="UP001054945"/>
    </source>
</evidence>
<proteinExistence type="predicted"/>
<name>A0AAV4QXJ0_CAEEX</name>
<evidence type="ECO:0000313" key="1">
    <source>
        <dbReference type="EMBL" id="GIY12791.1"/>
    </source>
</evidence>
<dbReference type="Proteomes" id="UP001054945">
    <property type="component" value="Unassembled WGS sequence"/>
</dbReference>
<comment type="caution">
    <text evidence="1">The sequence shown here is derived from an EMBL/GenBank/DDBJ whole genome shotgun (WGS) entry which is preliminary data.</text>
</comment>
<keyword evidence="2" id="KW-1185">Reference proteome</keyword>
<reference evidence="1 2" key="1">
    <citation type="submission" date="2021-06" db="EMBL/GenBank/DDBJ databases">
        <title>Caerostris extrusa draft genome.</title>
        <authorList>
            <person name="Kono N."/>
            <person name="Arakawa K."/>
        </authorList>
    </citation>
    <scope>NUCLEOTIDE SEQUENCE [LARGE SCALE GENOMIC DNA]</scope>
</reference>
<sequence>MDCNKDLQIGPRQWDRQNGLHQQQGFAIDRIGNGIGKWIASAKGMVNGLHQPKDLQLDSHRQWIGNFIVWDYSNVDLLLTKALLSSEGPRIKTNKNTVALQPVLSSTTDGKYLFSNAILRINGFFLPSIITPGAAIAVTLMADLSIDQGSIVNTVMQKGDSSSNLLQ</sequence>
<organism evidence="1 2">
    <name type="scientific">Caerostris extrusa</name>
    <name type="common">Bark spider</name>
    <name type="synonym">Caerostris bankana</name>
    <dbReference type="NCBI Taxonomy" id="172846"/>
    <lineage>
        <taxon>Eukaryota</taxon>
        <taxon>Metazoa</taxon>
        <taxon>Ecdysozoa</taxon>
        <taxon>Arthropoda</taxon>
        <taxon>Chelicerata</taxon>
        <taxon>Arachnida</taxon>
        <taxon>Araneae</taxon>
        <taxon>Araneomorphae</taxon>
        <taxon>Entelegynae</taxon>
        <taxon>Araneoidea</taxon>
        <taxon>Araneidae</taxon>
        <taxon>Caerostris</taxon>
    </lineage>
</organism>
<accession>A0AAV4QXJ0</accession>
<dbReference type="AlphaFoldDB" id="A0AAV4QXJ0"/>
<protein>
    <submittedName>
        <fullName evidence="1">Uncharacterized protein</fullName>
    </submittedName>
</protein>